<protein>
    <submittedName>
        <fullName evidence="1">Uncharacterized protein</fullName>
    </submittedName>
</protein>
<dbReference type="PANTHER" id="PTHR37743:SF1">
    <property type="entry name" value="ARM REPEAT SUPERFAMILY PROTEIN"/>
    <property type="match status" value="1"/>
</dbReference>
<dbReference type="PANTHER" id="PTHR37743">
    <property type="entry name" value="ARM REPEAT SUPERFAMILY PROTEIN"/>
    <property type="match status" value="1"/>
</dbReference>
<sequence>MEYETMLWKPESTSMASAMVGRVMNTLLSARPKKLENAIVRLGEAPNNSVQGALEESLRFLNKYLKEAVEEKQSLDEVLVPMIENVLKSIALKFKDSKHPNQAMILLNWLFQDEALFTSLANDLANIISRREDRYIALGWCRLVRSLVEYENRMAQFLKNGNIFISI</sequence>
<dbReference type="OrthoDB" id="1730026at2759"/>
<name>A0A9Q1QCY1_9CARY</name>
<organism evidence="1 2">
    <name type="scientific">Carnegiea gigantea</name>
    <dbReference type="NCBI Taxonomy" id="171969"/>
    <lineage>
        <taxon>Eukaryota</taxon>
        <taxon>Viridiplantae</taxon>
        <taxon>Streptophyta</taxon>
        <taxon>Embryophyta</taxon>
        <taxon>Tracheophyta</taxon>
        <taxon>Spermatophyta</taxon>
        <taxon>Magnoliopsida</taxon>
        <taxon>eudicotyledons</taxon>
        <taxon>Gunneridae</taxon>
        <taxon>Pentapetalae</taxon>
        <taxon>Caryophyllales</taxon>
        <taxon>Cactineae</taxon>
        <taxon>Cactaceae</taxon>
        <taxon>Cactoideae</taxon>
        <taxon>Echinocereeae</taxon>
        <taxon>Carnegiea</taxon>
    </lineage>
</organism>
<reference evidence="1" key="1">
    <citation type="submission" date="2022-04" db="EMBL/GenBank/DDBJ databases">
        <title>Carnegiea gigantea Genome sequencing and assembly v2.</title>
        <authorList>
            <person name="Copetti D."/>
            <person name="Sanderson M.J."/>
            <person name="Burquez A."/>
            <person name="Wojciechowski M.F."/>
        </authorList>
    </citation>
    <scope>NUCLEOTIDE SEQUENCE</scope>
    <source>
        <strain evidence="1">SGP5-SGP5p</strain>
        <tissue evidence="1">Aerial part</tissue>
    </source>
</reference>
<evidence type="ECO:0000313" key="2">
    <source>
        <dbReference type="Proteomes" id="UP001153076"/>
    </source>
</evidence>
<gene>
    <name evidence="1" type="ORF">Cgig2_027607</name>
</gene>
<keyword evidence="2" id="KW-1185">Reference proteome</keyword>
<comment type="caution">
    <text evidence="1">The sequence shown here is derived from an EMBL/GenBank/DDBJ whole genome shotgun (WGS) entry which is preliminary data.</text>
</comment>
<dbReference type="Proteomes" id="UP001153076">
    <property type="component" value="Unassembled WGS sequence"/>
</dbReference>
<proteinExistence type="predicted"/>
<evidence type="ECO:0000313" key="1">
    <source>
        <dbReference type="EMBL" id="KAJ8437532.1"/>
    </source>
</evidence>
<accession>A0A9Q1QCY1</accession>
<dbReference type="EMBL" id="JAKOGI010000296">
    <property type="protein sequence ID" value="KAJ8437532.1"/>
    <property type="molecule type" value="Genomic_DNA"/>
</dbReference>
<dbReference type="AlphaFoldDB" id="A0A9Q1QCY1"/>